<feature type="domain" description="PHD-type" evidence="8">
    <location>
        <begin position="922"/>
        <end position="967"/>
    </location>
</feature>
<dbReference type="InterPro" id="IPR019787">
    <property type="entry name" value="Znf_PHD-finger"/>
</dbReference>
<dbReference type="InterPro" id="IPR056511">
    <property type="entry name" value="IDM1_C"/>
</dbReference>
<evidence type="ECO:0000256" key="3">
    <source>
        <dbReference type="ARBA" id="ARBA00022771"/>
    </source>
</evidence>
<feature type="region of interest" description="Disordered" evidence="7">
    <location>
        <begin position="1378"/>
        <end position="1397"/>
    </location>
</feature>
<sequence length="1429" mass="156816">MEDPCDDGFEGSNDELSIFREVLFGNYTSDRKKMSPSDGPIDFESESCKNMDLSVCSNGESSALTSLSASKITSCEKSFVVEEDPGKISSFTDKNDQVSCVKGIEFPADQLASPVPDLKRGFSSSCCSNKNICGMSGQEKFIVAESSSKGVAYNSYVLKELMQVDREACVGNTSTSNYRAIGSYCNGSMEFAVKKAIASPASQESIANRIVAASPSANAADKSSPLLADERPIAYDFPPLGVSDSSSIAKEPRRLLHLHAFHLLMAAGWFITMHQRPSRRYTEYKFRSPAGRSFREFSKAWISCGQMLLASRCALVREDESTEWNDFSLFLSDLTKLLLSIEKELNQSELSNSLAHRWNLLDPFVAVVFIDKKIGILRKGEVVKVRPSLLTDMNRKRNAALAVKKNDICGDFFTASQISGFLGDSSQACGSELADVDGNCFASAKLSCTGRSSGYGIQRTDGSHGTFLTGMSFRTGDSGITPFIQTADVTANYSQGDKLCNPDPLPLPPPGPDGGTSSGHTLDYCPAYSESVSVPLEGFRTVSHLGVDGKLNCLSCNEGGSEHDMERHKQVLEDVSLVTCEDKGESFKDQDAIKMRINPAAFPCQCSRVEPGVAILLNSGAVEQSGHGKEVDCSDVPADVSLRKKMRRKSKKISEIKSATSDQDDIMGVTLPTKAESPGIGTDSPHLEFNEIQDLLATEGRFKGSCKSSCFSLPGFQSEKRKLKYKKISRECDTSKNRSKKRKCDIEDDELLVSAIMKNQEVCGSASKSMPKTKCRRIKARRMLKRQKGACKLRPRNFGKGGKLSMDGSSLLGARTVLSWLINSGVISHNDVIQYRDLKDNTVKKDGRVTWNGIICQCCTMVLSISQFKIHAGFKKNRPCMNLFMESGEPFVLCVLEAWSSEYKLRKSGKPSVQVDNNDPNDDSCGICGDGGELICCDNCPSTFHQACLLKEDLPEGKWYCPNCTCRICGCLVDDKKASSNDALKCLQCEHKYHESCMKEKNVDLEITDGWFCGEGCQEVYSGLHSRIGLINHIEDGFTWTLLRCIHDDQKVPSAQGFALKAECNSKLAVALTIMEECFVSMLDPRTGIDMIPHVLYNWGSDFARLNFRGFYTMVLEKDDVLISAACVRIHGIAVAEMPLIATCSKYRRQGMCRRLMTAIEKLLVFFGVEKLVIAAIPDLVQTWTEGFGFKNVEKDEKEALNKINLMVFPGTVLLKKSLYTNQKAEALSECELTTKSVQSADTCYANDEEADEADAREVSPNEGELLQGTELTNGIGQGVCDATQNFALADETSHLPITAGISSKEEPAVDCVHPSEENRHKDEPKGAEEPSKFCQTETAESIQVSESTCCASLVSRMDTEDLLVVIGQETSSWDQFSKPSCDGPLVSPGEKEKQTGGRRCNVDTMMVYDQTQLSCGEEARKACELYGK</sequence>
<dbReference type="InterPro" id="IPR032308">
    <property type="entry name" value="TDBD"/>
</dbReference>
<evidence type="ECO:0000256" key="7">
    <source>
        <dbReference type="SAM" id="MobiDB-lite"/>
    </source>
</evidence>
<name>A0ABD3K660_EUCGL</name>
<comment type="subcellular location">
    <subcellularLocation>
        <location evidence="1">Nucleus</location>
    </subcellularLocation>
</comment>
<dbReference type="InterPro" id="IPR011011">
    <property type="entry name" value="Znf_FYVE_PHD"/>
</dbReference>
<keyword evidence="2" id="KW-0479">Metal-binding</keyword>
<evidence type="ECO:0000256" key="2">
    <source>
        <dbReference type="ARBA" id="ARBA00022723"/>
    </source>
</evidence>
<evidence type="ECO:0000256" key="6">
    <source>
        <dbReference type="PROSITE-ProRule" id="PRU00146"/>
    </source>
</evidence>
<dbReference type="SUPFAM" id="SSF55729">
    <property type="entry name" value="Acyl-CoA N-acyltransferases (Nat)"/>
    <property type="match status" value="1"/>
</dbReference>
<feature type="region of interest" description="Disordered" evidence="7">
    <location>
        <begin position="1307"/>
        <end position="1333"/>
    </location>
</feature>
<dbReference type="InterPro" id="IPR001841">
    <property type="entry name" value="Znf_RING"/>
</dbReference>
<dbReference type="GO" id="GO:0005634">
    <property type="term" value="C:nucleus"/>
    <property type="evidence" value="ECO:0007669"/>
    <property type="project" value="UniProtKB-SubCell"/>
</dbReference>
<dbReference type="SUPFAM" id="SSF57903">
    <property type="entry name" value="FYVE/PHD zinc finger"/>
    <property type="match status" value="1"/>
</dbReference>
<keyword evidence="4" id="KW-0862">Zinc</keyword>
<gene>
    <name evidence="10" type="ORF">ACJRO7_023255</name>
</gene>
<keyword evidence="3 6" id="KW-0863">Zinc-finger</keyword>
<evidence type="ECO:0000256" key="1">
    <source>
        <dbReference type="ARBA" id="ARBA00004123"/>
    </source>
</evidence>
<dbReference type="Proteomes" id="UP001634007">
    <property type="component" value="Unassembled WGS sequence"/>
</dbReference>
<feature type="compositionally biased region" description="Basic and acidic residues" evidence="7">
    <location>
        <begin position="1307"/>
        <end position="1332"/>
    </location>
</feature>
<evidence type="ECO:0000313" key="11">
    <source>
        <dbReference type="Proteomes" id="UP001634007"/>
    </source>
</evidence>
<dbReference type="SMART" id="SM00249">
    <property type="entry name" value="PHD"/>
    <property type="match status" value="2"/>
</dbReference>
<dbReference type="PANTHER" id="PTHR46508:SF2">
    <property type="entry name" value="INCREASED DNA METHYLATION 1"/>
    <property type="match status" value="1"/>
</dbReference>
<dbReference type="PROSITE" id="PS51186">
    <property type="entry name" value="GNAT"/>
    <property type="match status" value="1"/>
</dbReference>
<evidence type="ECO:0000256" key="4">
    <source>
        <dbReference type="ARBA" id="ARBA00022833"/>
    </source>
</evidence>
<dbReference type="EMBL" id="JBJKBG010000006">
    <property type="protein sequence ID" value="KAL3733875.1"/>
    <property type="molecule type" value="Genomic_DNA"/>
</dbReference>
<feature type="domain" description="N-acetyltransferase" evidence="9">
    <location>
        <begin position="1073"/>
        <end position="1220"/>
    </location>
</feature>
<evidence type="ECO:0000259" key="9">
    <source>
        <dbReference type="PROSITE" id="PS51186"/>
    </source>
</evidence>
<dbReference type="PANTHER" id="PTHR46508">
    <property type="entry name" value="PHD FINGER FAMILY PROTEIN"/>
    <property type="match status" value="1"/>
</dbReference>
<dbReference type="CDD" id="cd15532">
    <property type="entry name" value="PHD2_CHD_II"/>
    <property type="match status" value="1"/>
</dbReference>
<dbReference type="PROSITE" id="PS50016">
    <property type="entry name" value="ZF_PHD_2"/>
    <property type="match status" value="1"/>
</dbReference>
<dbReference type="Pfam" id="PF16135">
    <property type="entry name" value="TDBD"/>
    <property type="match status" value="1"/>
</dbReference>
<dbReference type="GO" id="GO:0008270">
    <property type="term" value="F:zinc ion binding"/>
    <property type="evidence" value="ECO:0007669"/>
    <property type="project" value="UniProtKB-KW"/>
</dbReference>
<organism evidence="10 11">
    <name type="scientific">Eucalyptus globulus</name>
    <name type="common">Tasmanian blue gum</name>
    <dbReference type="NCBI Taxonomy" id="34317"/>
    <lineage>
        <taxon>Eukaryota</taxon>
        <taxon>Viridiplantae</taxon>
        <taxon>Streptophyta</taxon>
        <taxon>Embryophyta</taxon>
        <taxon>Tracheophyta</taxon>
        <taxon>Spermatophyta</taxon>
        <taxon>Magnoliopsida</taxon>
        <taxon>eudicotyledons</taxon>
        <taxon>Gunneridae</taxon>
        <taxon>Pentapetalae</taxon>
        <taxon>rosids</taxon>
        <taxon>malvids</taxon>
        <taxon>Myrtales</taxon>
        <taxon>Myrtaceae</taxon>
        <taxon>Myrtoideae</taxon>
        <taxon>Eucalypteae</taxon>
        <taxon>Eucalyptus</taxon>
    </lineage>
</organism>
<dbReference type="InterPro" id="IPR013083">
    <property type="entry name" value="Znf_RING/FYVE/PHD"/>
</dbReference>
<proteinExistence type="predicted"/>
<dbReference type="EMBL" id="JBJKBG010000006">
    <property type="protein sequence ID" value="KAL3733874.1"/>
    <property type="molecule type" value="Genomic_DNA"/>
</dbReference>
<dbReference type="Pfam" id="PF23209">
    <property type="entry name" value="IDM1_C"/>
    <property type="match status" value="1"/>
</dbReference>
<dbReference type="Pfam" id="PF00628">
    <property type="entry name" value="PHD"/>
    <property type="match status" value="1"/>
</dbReference>
<dbReference type="SMART" id="SM00184">
    <property type="entry name" value="RING"/>
    <property type="match status" value="2"/>
</dbReference>
<dbReference type="Gene3D" id="3.30.40.10">
    <property type="entry name" value="Zinc/RING finger domain, C3HC4 (zinc finger)"/>
    <property type="match status" value="1"/>
</dbReference>
<dbReference type="Gene3D" id="3.40.630.30">
    <property type="match status" value="1"/>
</dbReference>
<dbReference type="CDD" id="cd04301">
    <property type="entry name" value="NAT_SF"/>
    <property type="match status" value="1"/>
</dbReference>
<evidence type="ECO:0000256" key="5">
    <source>
        <dbReference type="ARBA" id="ARBA00023242"/>
    </source>
</evidence>
<protein>
    <submittedName>
        <fullName evidence="10">Uncharacterized protein</fullName>
    </submittedName>
</protein>
<comment type="caution">
    <text evidence="10">The sequence shown here is derived from an EMBL/GenBank/DDBJ whole genome shotgun (WGS) entry which is preliminary data.</text>
</comment>
<evidence type="ECO:0000259" key="8">
    <source>
        <dbReference type="PROSITE" id="PS50016"/>
    </source>
</evidence>
<dbReference type="InterPro" id="IPR000182">
    <property type="entry name" value="GNAT_dom"/>
</dbReference>
<dbReference type="InterPro" id="IPR001965">
    <property type="entry name" value="Znf_PHD"/>
</dbReference>
<accession>A0ABD3K660</accession>
<reference evidence="10 11" key="1">
    <citation type="submission" date="2024-11" db="EMBL/GenBank/DDBJ databases">
        <title>Chromosome-level genome assembly of Eucalyptus globulus Labill. provides insights into its genome evolution.</title>
        <authorList>
            <person name="Li X."/>
        </authorList>
    </citation>
    <scope>NUCLEOTIDE SEQUENCE [LARGE SCALE GENOMIC DNA]</scope>
    <source>
        <strain evidence="10">CL2024</strain>
        <tissue evidence="10">Fresh tender leaves</tissue>
    </source>
</reference>
<dbReference type="InterPro" id="IPR016181">
    <property type="entry name" value="Acyl_CoA_acyltransferase"/>
</dbReference>
<keyword evidence="11" id="KW-1185">Reference proteome</keyword>
<evidence type="ECO:0000313" key="10">
    <source>
        <dbReference type="EMBL" id="KAL3733874.1"/>
    </source>
</evidence>
<keyword evidence="5" id="KW-0539">Nucleus</keyword>